<evidence type="ECO:0000256" key="6">
    <source>
        <dbReference type="ARBA" id="ARBA00023136"/>
    </source>
</evidence>
<feature type="transmembrane region" description="Helical" evidence="7">
    <location>
        <begin position="157"/>
        <end position="174"/>
    </location>
</feature>
<dbReference type="EMBL" id="WUUL01000014">
    <property type="protein sequence ID" value="MXQ55436.1"/>
    <property type="molecule type" value="Genomic_DNA"/>
</dbReference>
<name>A0A6I4W0D1_9BACL</name>
<evidence type="ECO:0000313" key="8">
    <source>
        <dbReference type="EMBL" id="MXQ55436.1"/>
    </source>
</evidence>
<reference evidence="8 9" key="1">
    <citation type="submission" date="2019-12" db="EMBL/GenBank/DDBJ databases">
        <title>Whole-genome analyses of novel actinobacteria.</title>
        <authorList>
            <person name="Sahin N."/>
            <person name="Saygin H."/>
        </authorList>
    </citation>
    <scope>NUCLEOTIDE SEQUENCE [LARGE SCALE GENOMIC DNA]</scope>
    <source>
        <strain evidence="8 9">KC615</strain>
    </source>
</reference>
<dbReference type="PANTHER" id="PTHR42810">
    <property type="entry name" value="PURINE PERMEASE C1399.01C-RELATED"/>
    <property type="match status" value="1"/>
</dbReference>
<organism evidence="8 9">
    <name type="scientific">Shimazuella alba</name>
    <dbReference type="NCBI Taxonomy" id="2690964"/>
    <lineage>
        <taxon>Bacteria</taxon>
        <taxon>Bacillati</taxon>
        <taxon>Bacillota</taxon>
        <taxon>Bacilli</taxon>
        <taxon>Bacillales</taxon>
        <taxon>Thermoactinomycetaceae</taxon>
        <taxon>Shimazuella</taxon>
    </lineage>
</organism>
<feature type="transmembrane region" description="Helical" evidence="7">
    <location>
        <begin position="180"/>
        <end position="199"/>
    </location>
</feature>
<dbReference type="GO" id="GO:0005886">
    <property type="term" value="C:plasma membrane"/>
    <property type="evidence" value="ECO:0007669"/>
    <property type="project" value="TreeGrafter"/>
</dbReference>
<dbReference type="Proteomes" id="UP000430692">
    <property type="component" value="Unassembled WGS sequence"/>
</dbReference>
<feature type="transmembrane region" description="Helical" evidence="7">
    <location>
        <begin position="43"/>
        <end position="62"/>
    </location>
</feature>
<keyword evidence="9" id="KW-1185">Reference proteome</keyword>
<evidence type="ECO:0000256" key="1">
    <source>
        <dbReference type="ARBA" id="ARBA00004141"/>
    </source>
</evidence>
<feature type="transmembrane region" description="Helical" evidence="7">
    <location>
        <begin position="12"/>
        <end position="31"/>
    </location>
</feature>
<feature type="transmembrane region" description="Helical" evidence="7">
    <location>
        <begin position="68"/>
        <end position="84"/>
    </location>
</feature>
<evidence type="ECO:0000256" key="7">
    <source>
        <dbReference type="SAM" id="Phobius"/>
    </source>
</evidence>
<dbReference type="NCBIfam" id="NF037981">
    <property type="entry name" value="NCS2_1"/>
    <property type="match status" value="1"/>
</dbReference>
<dbReference type="PANTHER" id="PTHR42810:SF1">
    <property type="entry name" value="PURINE PERMEASE YWDJ-RELATED"/>
    <property type="match status" value="1"/>
</dbReference>
<dbReference type="RefSeq" id="WP_160802781.1">
    <property type="nucleotide sequence ID" value="NZ_WUUL01000014.1"/>
</dbReference>
<comment type="caution">
    <text evidence="8">The sequence shown here is derived from an EMBL/GenBank/DDBJ whole genome shotgun (WGS) entry which is preliminary data.</text>
</comment>
<evidence type="ECO:0000313" key="9">
    <source>
        <dbReference type="Proteomes" id="UP000430692"/>
    </source>
</evidence>
<dbReference type="GO" id="GO:0042907">
    <property type="term" value="F:xanthine transmembrane transporter activity"/>
    <property type="evidence" value="ECO:0007669"/>
    <property type="project" value="TreeGrafter"/>
</dbReference>
<feature type="transmembrane region" description="Helical" evidence="7">
    <location>
        <begin position="117"/>
        <end position="145"/>
    </location>
</feature>
<feature type="transmembrane region" description="Helical" evidence="7">
    <location>
        <begin position="273"/>
        <end position="295"/>
    </location>
</feature>
<feature type="transmembrane region" description="Helical" evidence="7">
    <location>
        <begin position="334"/>
        <end position="354"/>
    </location>
</feature>
<evidence type="ECO:0000256" key="3">
    <source>
        <dbReference type="ARBA" id="ARBA00022448"/>
    </source>
</evidence>
<dbReference type="InterPro" id="IPR006043">
    <property type="entry name" value="NCS2"/>
</dbReference>
<feature type="transmembrane region" description="Helical" evidence="7">
    <location>
        <begin position="307"/>
        <end position="328"/>
    </location>
</feature>
<keyword evidence="3" id="KW-0813">Transport</keyword>
<gene>
    <name evidence="8" type="ORF">GSM42_17275</name>
</gene>
<feature type="transmembrane region" description="Helical" evidence="7">
    <location>
        <begin position="366"/>
        <end position="385"/>
    </location>
</feature>
<feature type="transmembrane region" description="Helical" evidence="7">
    <location>
        <begin position="91"/>
        <end position="111"/>
    </location>
</feature>
<sequence>MTYSMRSLQWFIFLLANGLGVPIVVGQLFHLSPIEIAEFIQRTFFVIGITTFLQVTFGHRLPLIDGPAGIWLGVFVVMGQIAATKNTLNSLTAIVMIAGIVLAVFGVTGWFSKMLAIFTSLVTSTFLVLLSLQLSGVFLKGMLGIQTDATYFPMKEASVAFLIFVLVFVLSMWGKGWMKTYSVLIGIAFGWICFLLIGAPSHETSTNSVFSLPEIFAWGMPRFDIGGVISGILIGLVLLSNNVASIKAVNQVVPDKQKADKKELNKSGWVSGFSHILSAFFSTIGMVPLTVTAGFVKITNQIRTNVLQVACMVLIVLSCFPPIMSFLSLLPSQIAYAAILPSFAQMFAIGIRTLLETGLDERRITIFSLSVSLGIGVMFLPLPLFQKFPSIVQYIFGNGLLVGVVIVILLDQIWKRKLDENE</sequence>
<evidence type="ECO:0000256" key="4">
    <source>
        <dbReference type="ARBA" id="ARBA00022692"/>
    </source>
</evidence>
<feature type="transmembrane region" description="Helical" evidence="7">
    <location>
        <begin position="391"/>
        <end position="410"/>
    </location>
</feature>
<accession>A0A6I4W0D1</accession>
<protein>
    <submittedName>
        <fullName evidence="8">Xanthine permease</fullName>
    </submittedName>
</protein>
<keyword evidence="4 7" id="KW-0812">Transmembrane</keyword>
<keyword evidence="6 7" id="KW-0472">Membrane</keyword>
<comment type="similarity">
    <text evidence="2">Belongs to the nucleobase:cation symporter-2 (NCS2) (TC 2.A.40) family.</text>
</comment>
<keyword evidence="5 7" id="KW-1133">Transmembrane helix</keyword>
<proteinExistence type="inferred from homology"/>
<evidence type="ECO:0000256" key="5">
    <source>
        <dbReference type="ARBA" id="ARBA00022989"/>
    </source>
</evidence>
<comment type="subcellular location">
    <subcellularLocation>
        <location evidence="1">Membrane</location>
        <topology evidence="1">Multi-pass membrane protein</topology>
    </subcellularLocation>
</comment>
<dbReference type="AlphaFoldDB" id="A0A6I4W0D1"/>
<dbReference type="Pfam" id="PF00860">
    <property type="entry name" value="Xan_ur_permease"/>
    <property type="match status" value="1"/>
</dbReference>
<evidence type="ECO:0000256" key="2">
    <source>
        <dbReference type="ARBA" id="ARBA00008821"/>
    </source>
</evidence>